<dbReference type="Gene3D" id="3.30.565.10">
    <property type="entry name" value="Histidine kinase-like ATPase, C-terminal domain"/>
    <property type="match status" value="1"/>
</dbReference>
<dbReference type="STRING" id="1423812.FD20_GL002432"/>
<comment type="subcellular location">
    <subcellularLocation>
        <location evidence="2">Cell membrane</location>
        <topology evidence="2">Multi-pass membrane protein</topology>
    </subcellularLocation>
</comment>
<keyword evidence="10" id="KW-0902">Two-component regulatory system</keyword>
<dbReference type="InterPro" id="IPR050351">
    <property type="entry name" value="BphY/WalK/GraS-like"/>
</dbReference>
<evidence type="ECO:0000313" key="14">
    <source>
        <dbReference type="EMBL" id="KRL37894.1"/>
    </source>
</evidence>
<keyword evidence="4" id="KW-1003">Cell membrane</keyword>
<feature type="transmembrane region" description="Helical" evidence="12">
    <location>
        <begin position="20"/>
        <end position="41"/>
    </location>
</feature>
<dbReference type="InterPro" id="IPR003661">
    <property type="entry name" value="HisK_dim/P_dom"/>
</dbReference>
<keyword evidence="6" id="KW-0808">Transferase</keyword>
<evidence type="ECO:0000256" key="10">
    <source>
        <dbReference type="ARBA" id="ARBA00023012"/>
    </source>
</evidence>
<dbReference type="SMART" id="SM00387">
    <property type="entry name" value="HATPase_c"/>
    <property type="match status" value="1"/>
</dbReference>
<evidence type="ECO:0000256" key="6">
    <source>
        <dbReference type="ARBA" id="ARBA00022679"/>
    </source>
</evidence>
<evidence type="ECO:0000256" key="5">
    <source>
        <dbReference type="ARBA" id="ARBA00022553"/>
    </source>
</evidence>
<dbReference type="GO" id="GO:0005886">
    <property type="term" value="C:plasma membrane"/>
    <property type="evidence" value="ECO:0007669"/>
    <property type="project" value="UniProtKB-SubCell"/>
</dbReference>
<dbReference type="EMBL" id="AZEG01000008">
    <property type="protein sequence ID" value="KRL37894.1"/>
    <property type="molecule type" value="Genomic_DNA"/>
</dbReference>
<name>A0A0R1PZI3_9LACO</name>
<keyword evidence="11 12" id="KW-0472">Membrane</keyword>
<dbReference type="SUPFAM" id="SSF55874">
    <property type="entry name" value="ATPase domain of HSP90 chaperone/DNA topoisomerase II/histidine kinase"/>
    <property type="match status" value="1"/>
</dbReference>
<evidence type="ECO:0000313" key="15">
    <source>
        <dbReference type="Proteomes" id="UP000051155"/>
    </source>
</evidence>
<dbReference type="EC" id="2.7.13.3" evidence="3"/>
<keyword evidence="8 14" id="KW-0418">Kinase</keyword>
<sequence>MFNSSVKHIIKIILAKWPLFILYLSSTTFLGFLCLLYNIKLILIADLIRFTLIPFLLFLFYRIYHEEKFLRNLRKASSQGQILEAVPHGLVEKAFISSFNQLQQQRIQYEKEVQKEFKQHRDYLVMWSHEVKTPLTALSLMAENENEVASIDVQQQIALAYHQLNLILTYERLADFNHDLVFKWISVSDIIEVLIKRYAVFFIRKEITPHIKITAVKALTDPKWLSFILEQLLMNALKYSKKGASIEIEWQDNAIKIVDNGIGIDASDLPRVFEPGFTGQNGRHHNSATGMGLYIAQRISKLLDLKLTIESEISNGTSAIILIPETKIKY</sequence>
<dbReference type="InterPro" id="IPR036097">
    <property type="entry name" value="HisK_dim/P_sf"/>
</dbReference>
<dbReference type="GO" id="GO:0016036">
    <property type="term" value="P:cellular response to phosphate starvation"/>
    <property type="evidence" value="ECO:0007669"/>
    <property type="project" value="TreeGrafter"/>
</dbReference>
<dbReference type="PANTHER" id="PTHR45453:SF2">
    <property type="entry name" value="HISTIDINE KINASE"/>
    <property type="match status" value="1"/>
</dbReference>
<keyword evidence="9 12" id="KW-1133">Transmembrane helix</keyword>
<reference evidence="14 15" key="1">
    <citation type="journal article" date="2015" name="Genome Announc.">
        <title>Expanding the biotechnology potential of lactobacilli through comparative genomics of 213 strains and associated genera.</title>
        <authorList>
            <person name="Sun Z."/>
            <person name="Harris H.M."/>
            <person name="McCann A."/>
            <person name="Guo C."/>
            <person name="Argimon S."/>
            <person name="Zhang W."/>
            <person name="Yang X."/>
            <person name="Jeffery I.B."/>
            <person name="Cooney J.C."/>
            <person name="Kagawa T.F."/>
            <person name="Liu W."/>
            <person name="Song Y."/>
            <person name="Salvetti E."/>
            <person name="Wrobel A."/>
            <person name="Rasinkangas P."/>
            <person name="Parkhill J."/>
            <person name="Rea M.C."/>
            <person name="O'Sullivan O."/>
            <person name="Ritari J."/>
            <person name="Douillard F.P."/>
            <person name="Paul Ross R."/>
            <person name="Yang R."/>
            <person name="Briner A.E."/>
            <person name="Felis G.E."/>
            <person name="de Vos W.M."/>
            <person name="Barrangou R."/>
            <person name="Klaenhammer T.R."/>
            <person name="Caufield P.W."/>
            <person name="Cui Y."/>
            <person name="Zhang H."/>
            <person name="O'Toole P.W."/>
        </authorList>
    </citation>
    <scope>NUCLEOTIDE SEQUENCE [LARGE SCALE GENOMIC DNA]</scope>
    <source>
        <strain evidence="14 15">DSM 19971</strain>
    </source>
</reference>
<evidence type="ECO:0000256" key="9">
    <source>
        <dbReference type="ARBA" id="ARBA00022989"/>
    </source>
</evidence>
<keyword evidence="7 12" id="KW-0812">Transmembrane</keyword>
<keyword evidence="5" id="KW-0597">Phosphoprotein</keyword>
<feature type="domain" description="Histidine kinase" evidence="13">
    <location>
        <begin position="126"/>
        <end position="327"/>
    </location>
</feature>
<dbReference type="CDD" id="cd00082">
    <property type="entry name" value="HisKA"/>
    <property type="match status" value="1"/>
</dbReference>
<dbReference type="Pfam" id="PF02518">
    <property type="entry name" value="HATPase_c"/>
    <property type="match status" value="1"/>
</dbReference>
<dbReference type="PROSITE" id="PS50109">
    <property type="entry name" value="HIS_KIN"/>
    <property type="match status" value="1"/>
</dbReference>
<dbReference type="RefSeq" id="WP_057736564.1">
    <property type="nucleotide sequence ID" value="NZ_AZEG01000008.1"/>
</dbReference>
<dbReference type="InterPro" id="IPR004358">
    <property type="entry name" value="Sig_transdc_His_kin-like_C"/>
</dbReference>
<feature type="transmembrane region" description="Helical" evidence="12">
    <location>
        <begin position="47"/>
        <end position="64"/>
    </location>
</feature>
<dbReference type="SUPFAM" id="SSF47384">
    <property type="entry name" value="Homodimeric domain of signal transducing histidine kinase"/>
    <property type="match status" value="1"/>
</dbReference>
<accession>A0A0R1PZI3</accession>
<dbReference type="AlphaFoldDB" id="A0A0R1PZI3"/>
<dbReference type="InterPro" id="IPR005467">
    <property type="entry name" value="His_kinase_dom"/>
</dbReference>
<protein>
    <recommendedName>
        <fullName evidence="3">histidine kinase</fullName>
        <ecNumber evidence="3">2.7.13.3</ecNumber>
    </recommendedName>
</protein>
<dbReference type="GO" id="GO:0004721">
    <property type="term" value="F:phosphoprotein phosphatase activity"/>
    <property type="evidence" value="ECO:0007669"/>
    <property type="project" value="TreeGrafter"/>
</dbReference>
<dbReference type="PRINTS" id="PR00344">
    <property type="entry name" value="BCTRLSENSOR"/>
</dbReference>
<evidence type="ECO:0000259" key="13">
    <source>
        <dbReference type="PROSITE" id="PS50109"/>
    </source>
</evidence>
<evidence type="ECO:0000256" key="3">
    <source>
        <dbReference type="ARBA" id="ARBA00012438"/>
    </source>
</evidence>
<keyword evidence="15" id="KW-1185">Reference proteome</keyword>
<evidence type="ECO:0000256" key="1">
    <source>
        <dbReference type="ARBA" id="ARBA00000085"/>
    </source>
</evidence>
<evidence type="ECO:0000256" key="11">
    <source>
        <dbReference type="ARBA" id="ARBA00023136"/>
    </source>
</evidence>
<proteinExistence type="predicted"/>
<dbReference type="InterPro" id="IPR003594">
    <property type="entry name" value="HATPase_dom"/>
</dbReference>
<evidence type="ECO:0000256" key="2">
    <source>
        <dbReference type="ARBA" id="ARBA00004651"/>
    </source>
</evidence>
<dbReference type="PATRIC" id="fig|1423812.3.peg.2586"/>
<comment type="caution">
    <text evidence="14">The sequence shown here is derived from an EMBL/GenBank/DDBJ whole genome shotgun (WGS) entry which is preliminary data.</text>
</comment>
<organism evidence="14 15">
    <name type="scientific">Liquorilactobacillus uvarum DSM 19971</name>
    <dbReference type="NCBI Taxonomy" id="1423812"/>
    <lineage>
        <taxon>Bacteria</taxon>
        <taxon>Bacillati</taxon>
        <taxon>Bacillota</taxon>
        <taxon>Bacilli</taxon>
        <taxon>Lactobacillales</taxon>
        <taxon>Lactobacillaceae</taxon>
        <taxon>Liquorilactobacillus</taxon>
    </lineage>
</organism>
<evidence type="ECO:0000256" key="4">
    <source>
        <dbReference type="ARBA" id="ARBA00022475"/>
    </source>
</evidence>
<evidence type="ECO:0000256" key="8">
    <source>
        <dbReference type="ARBA" id="ARBA00022777"/>
    </source>
</evidence>
<dbReference type="Proteomes" id="UP000051155">
    <property type="component" value="Unassembled WGS sequence"/>
</dbReference>
<dbReference type="GO" id="GO:0000155">
    <property type="term" value="F:phosphorelay sensor kinase activity"/>
    <property type="evidence" value="ECO:0007669"/>
    <property type="project" value="InterPro"/>
</dbReference>
<dbReference type="PANTHER" id="PTHR45453">
    <property type="entry name" value="PHOSPHATE REGULON SENSOR PROTEIN PHOR"/>
    <property type="match status" value="1"/>
</dbReference>
<dbReference type="InterPro" id="IPR036890">
    <property type="entry name" value="HATPase_C_sf"/>
</dbReference>
<comment type="catalytic activity">
    <reaction evidence="1">
        <text>ATP + protein L-histidine = ADP + protein N-phospho-L-histidine.</text>
        <dbReference type="EC" id="2.7.13.3"/>
    </reaction>
</comment>
<evidence type="ECO:0000256" key="12">
    <source>
        <dbReference type="SAM" id="Phobius"/>
    </source>
</evidence>
<evidence type="ECO:0000256" key="7">
    <source>
        <dbReference type="ARBA" id="ARBA00022692"/>
    </source>
</evidence>
<dbReference type="OrthoDB" id="9780487at2"/>
<gene>
    <name evidence="14" type="ORF">FD20_GL002432</name>
</gene>